<keyword evidence="4 6" id="KW-0689">Ribosomal protein</keyword>
<dbReference type="Pfam" id="PF01280">
    <property type="entry name" value="Ribosomal_L19e"/>
    <property type="match status" value="1"/>
</dbReference>
<evidence type="ECO:0000256" key="6">
    <source>
        <dbReference type="HAMAP-Rule" id="MF_01475"/>
    </source>
</evidence>
<evidence type="ECO:0000256" key="2">
    <source>
        <dbReference type="ARBA" id="ARBA00022730"/>
    </source>
</evidence>
<evidence type="ECO:0000313" key="8">
    <source>
        <dbReference type="EMBL" id="HEW52854.1"/>
    </source>
</evidence>
<dbReference type="GO" id="GO:0022625">
    <property type="term" value="C:cytosolic large ribosomal subunit"/>
    <property type="evidence" value="ECO:0007669"/>
    <property type="project" value="InterPro"/>
</dbReference>
<dbReference type="EMBL" id="DSGT01000003">
    <property type="protein sequence ID" value="HEW52854.1"/>
    <property type="molecule type" value="Genomic_DNA"/>
</dbReference>
<dbReference type="InterPro" id="IPR057260">
    <property type="entry name" value="Ribosomal_L19e_C"/>
</dbReference>
<name>A0A7C2VAX9_9CREN</name>
<gene>
    <name evidence="6" type="primary">rpl19e</name>
    <name evidence="8" type="ORF">ENO77_01600</name>
</gene>
<evidence type="ECO:0000259" key="7">
    <source>
        <dbReference type="SMART" id="SM01416"/>
    </source>
</evidence>
<keyword evidence="3 6" id="KW-0694">RNA-binding</keyword>
<organism evidence="8">
    <name type="scientific">Ignisphaera aggregans</name>
    <dbReference type="NCBI Taxonomy" id="334771"/>
    <lineage>
        <taxon>Archaea</taxon>
        <taxon>Thermoproteota</taxon>
        <taxon>Thermoprotei</taxon>
        <taxon>Desulfurococcales</taxon>
        <taxon>Desulfurococcaceae</taxon>
        <taxon>Ignisphaera</taxon>
    </lineage>
</organism>
<dbReference type="SUPFAM" id="SSF48140">
    <property type="entry name" value="Ribosomal protein L19 (L19e)"/>
    <property type="match status" value="1"/>
</dbReference>
<dbReference type="InterPro" id="IPR039547">
    <property type="entry name" value="Ribosomal_eL19"/>
</dbReference>
<dbReference type="CDD" id="cd01418">
    <property type="entry name" value="Ribosomal_L19e_A"/>
    <property type="match status" value="1"/>
</dbReference>
<dbReference type="Gene3D" id="1.10.1200.240">
    <property type="match status" value="1"/>
</dbReference>
<comment type="subunit">
    <text evidence="6">Part of the 50S ribosomal subunit.</text>
</comment>
<dbReference type="InterPro" id="IPR033936">
    <property type="entry name" value="Ribosomal_eL19_arc"/>
</dbReference>
<dbReference type="GO" id="GO:0070180">
    <property type="term" value="F:large ribosomal subunit rRNA binding"/>
    <property type="evidence" value="ECO:0007669"/>
    <property type="project" value="UniProtKB-UniRule"/>
</dbReference>
<dbReference type="Gene3D" id="1.10.1650.10">
    <property type="match status" value="1"/>
</dbReference>
<dbReference type="InterPro" id="IPR015972">
    <property type="entry name" value="Ribosomal_eL19_dom1"/>
</dbReference>
<keyword evidence="5 6" id="KW-0687">Ribonucleoprotein</keyword>
<dbReference type="Pfam" id="PF25476">
    <property type="entry name" value="Ribosomal_L19e_C"/>
    <property type="match status" value="1"/>
</dbReference>
<protein>
    <recommendedName>
        <fullName evidence="6">Large ribosomal subunit protein eL19</fullName>
    </recommendedName>
</protein>
<comment type="similarity">
    <text evidence="1 6">Belongs to the eukaryotic ribosomal protein eL19 family.</text>
</comment>
<comment type="caution">
    <text evidence="8">The sequence shown here is derived from an EMBL/GenBank/DDBJ whole genome shotgun (WGS) entry which is preliminary data.</text>
</comment>
<feature type="domain" description="Large ribosomal subunit protein eL19" evidence="7">
    <location>
        <begin position="2"/>
        <end position="145"/>
    </location>
</feature>
<accession>A0A7C2VAX9</accession>
<evidence type="ECO:0000256" key="1">
    <source>
        <dbReference type="ARBA" id="ARBA00011082"/>
    </source>
</evidence>
<dbReference type="HAMAP" id="MF_01475">
    <property type="entry name" value="Ribosomal_eL19"/>
    <property type="match status" value="1"/>
</dbReference>
<reference evidence="8" key="1">
    <citation type="journal article" date="2020" name="mSystems">
        <title>Genome- and Community-Level Interaction Insights into Carbon Utilization and Element Cycling Functions of Hydrothermarchaeota in Hydrothermal Sediment.</title>
        <authorList>
            <person name="Zhou Z."/>
            <person name="Liu Y."/>
            <person name="Xu W."/>
            <person name="Pan J."/>
            <person name="Luo Z.H."/>
            <person name="Li M."/>
        </authorList>
    </citation>
    <scope>NUCLEOTIDE SEQUENCE [LARGE SCALE GENOMIC DNA]</scope>
    <source>
        <strain evidence="8">SpSt-16</strain>
    </source>
</reference>
<dbReference type="GO" id="GO:0006412">
    <property type="term" value="P:translation"/>
    <property type="evidence" value="ECO:0007669"/>
    <property type="project" value="UniProtKB-UniRule"/>
</dbReference>
<evidence type="ECO:0000256" key="5">
    <source>
        <dbReference type="ARBA" id="ARBA00023274"/>
    </source>
</evidence>
<dbReference type="AlphaFoldDB" id="A0A7C2VAX9"/>
<dbReference type="PANTHER" id="PTHR10722">
    <property type="entry name" value="60S RIBOSOMAL PROTEIN L19"/>
    <property type="match status" value="1"/>
</dbReference>
<evidence type="ECO:0000256" key="3">
    <source>
        <dbReference type="ARBA" id="ARBA00022884"/>
    </source>
</evidence>
<comment type="function">
    <text evidence="6">Binds to the 23S rRNA.</text>
</comment>
<dbReference type="NCBIfam" id="NF006343">
    <property type="entry name" value="PRK08570.1"/>
    <property type="match status" value="1"/>
</dbReference>
<dbReference type="FunFam" id="1.10.1650.10:FF:000001">
    <property type="entry name" value="Ribosomal protein L19"/>
    <property type="match status" value="1"/>
</dbReference>
<dbReference type="InterPro" id="IPR057259">
    <property type="entry name" value="Ribosomal_L19e"/>
</dbReference>
<dbReference type="GO" id="GO:0003735">
    <property type="term" value="F:structural constituent of ribosome"/>
    <property type="evidence" value="ECO:0007669"/>
    <property type="project" value="InterPro"/>
</dbReference>
<sequence length="152" mass="18339">MDLRYQRRLAAEILDVGENKVVFDPTQLDRIANAVTREDIVRLIRDGAIGVKRPSRNSRGRWREFHKERKEGRHRGFGRRKGPASARTDHYHEWVSKIRKIRRFLKWLRDHEIIDRRTYRMLYRKAKGGAFNSLSSLKRYMKDHNLLPPEYR</sequence>
<proteinExistence type="inferred from homology"/>
<dbReference type="InterPro" id="IPR000196">
    <property type="entry name" value="Ribosomal_eL19_dom"/>
</dbReference>
<evidence type="ECO:0000256" key="4">
    <source>
        <dbReference type="ARBA" id="ARBA00022980"/>
    </source>
</evidence>
<dbReference type="SMART" id="SM01416">
    <property type="entry name" value="Ribosomal_L19e"/>
    <property type="match status" value="1"/>
</dbReference>
<keyword evidence="2 6" id="KW-0699">rRNA-binding</keyword>
<dbReference type="InterPro" id="IPR035970">
    <property type="entry name" value="60S_ribosomal_eL19_sf"/>
</dbReference>